<dbReference type="KEGG" id="bic:LMTR13_10200"/>
<evidence type="ECO:0000256" key="1">
    <source>
        <dbReference type="SAM" id="MobiDB-lite"/>
    </source>
</evidence>
<reference evidence="2 3" key="1">
    <citation type="submission" date="2016-07" db="EMBL/GenBank/DDBJ databases">
        <title>Complete genome sequence of Bradyrhizobium icense LMTR 13T, a potential inoculant strain isolated from lima bean (Phaseolus lunatus) in Peru.</title>
        <authorList>
            <person name="Ormeno-Orrillo E."/>
            <person name="Duran D."/>
            <person name="Rogel M.A."/>
            <person name="Rey L."/>
            <person name="Imperial J."/>
            <person name="Ruiz-Argueso T."/>
            <person name="Martinez-Romero E."/>
        </authorList>
    </citation>
    <scope>NUCLEOTIDE SEQUENCE [LARGE SCALE GENOMIC DNA]</scope>
    <source>
        <strain evidence="2 3">LMTR 13</strain>
    </source>
</reference>
<dbReference type="Proteomes" id="UP000092839">
    <property type="component" value="Chromosome"/>
</dbReference>
<keyword evidence="3" id="KW-1185">Reference proteome</keyword>
<organism evidence="2 3">
    <name type="scientific">Bradyrhizobium icense</name>
    <dbReference type="NCBI Taxonomy" id="1274631"/>
    <lineage>
        <taxon>Bacteria</taxon>
        <taxon>Pseudomonadati</taxon>
        <taxon>Pseudomonadota</taxon>
        <taxon>Alphaproteobacteria</taxon>
        <taxon>Hyphomicrobiales</taxon>
        <taxon>Nitrobacteraceae</taxon>
        <taxon>Bradyrhizobium</taxon>
    </lineage>
</organism>
<accession>A0A1B1UCI6</accession>
<proteinExistence type="predicted"/>
<dbReference type="STRING" id="1274631.LMTR13_10200"/>
<evidence type="ECO:0000313" key="2">
    <source>
        <dbReference type="EMBL" id="ANW00482.1"/>
    </source>
</evidence>
<dbReference type="EMBL" id="CP016428">
    <property type="protein sequence ID" value="ANW00482.1"/>
    <property type="molecule type" value="Genomic_DNA"/>
</dbReference>
<feature type="compositionally biased region" description="Basic and acidic residues" evidence="1">
    <location>
        <begin position="65"/>
        <end position="74"/>
    </location>
</feature>
<name>A0A1B1UCI6_9BRAD</name>
<feature type="region of interest" description="Disordered" evidence="1">
    <location>
        <begin position="1"/>
        <end position="24"/>
    </location>
</feature>
<gene>
    <name evidence="2" type="ORF">LMTR13_10200</name>
</gene>
<sequence>MGAEIRSESAREAAERAIPDIPPAPAIPANFKFTKAYFELKKLREDVECIERLSRSRSSQATEAAIDKHDPDHS</sequence>
<dbReference type="AlphaFoldDB" id="A0A1B1UCI6"/>
<feature type="compositionally biased region" description="Basic and acidic residues" evidence="1">
    <location>
        <begin position="1"/>
        <end position="18"/>
    </location>
</feature>
<protein>
    <submittedName>
        <fullName evidence="2">Uncharacterized protein</fullName>
    </submittedName>
</protein>
<feature type="region of interest" description="Disordered" evidence="1">
    <location>
        <begin position="53"/>
        <end position="74"/>
    </location>
</feature>
<evidence type="ECO:0000313" key="3">
    <source>
        <dbReference type="Proteomes" id="UP000092839"/>
    </source>
</evidence>